<dbReference type="Gene3D" id="3.30.460.10">
    <property type="entry name" value="Beta Polymerase, domain 2"/>
    <property type="match status" value="1"/>
</dbReference>
<evidence type="ECO:0008006" key="4">
    <source>
        <dbReference type="Google" id="ProtNLM"/>
    </source>
</evidence>
<dbReference type="PANTHER" id="PTHR11258:SF11">
    <property type="entry name" value="C2H2-TYPE DOMAIN-CONTAINING PROTEIN"/>
    <property type="match status" value="1"/>
</dbReference>
<accession>A0A835XS92</accession>
<dbReference type="PROSITE" id="PS50152">
    <property type="entry name" value="25A_SYNTH_3"/>
    <property type="match status" value="1"/>
</dbReference>
<keyword evidence="3" id="KW-1185">Reference proteome</keyword>
<dbReference type="AlphaFoldDB" id="A0A835XS92"/>
<dbReference type="GO" id="GO:0003725">
    <property type="term" value="F:double-stranded RNA binding"/>
    <property type="evidence" value="ECO:0007669"/>
    <property type="project" value="TreeGrafter"/>
</dbReference>
<dbReference type="GO" id="GO:0001730">
    <property type="term" value="F:2'-5'-oligoadenylate synthetase activity"/>
    <property type="evidence" value="ECO:0007669"/>
    <property type="project" value="TreeGrafter"/>
</dbReference>
<dbReference type="PANTHER" id="PTHR11258">
    <property type="entry name" value="2-5 OLIGOADENYLATE SYNTHETASE"/>
    <property type="match status" value="1"/>
</dbReference>
<dbReference type="GO" id="GO:0005829">
    <property type="term" value="C:cytosol"/>
    <property type="evidence" value="ECO:0007669"/>
    <property type="project" value="TreeGrafter"/>
</dbReference>
<dbReference type="Proteomes" id="UP000612055">
    <property type="component" value="Unassembled WGS sequence"/>
</dbReference>
<dbReference type="SUPFAM" id="SSF81301">
    <property type="entry name" value="Nucleotidyltransferase"/>
    <property type="match status" value="1"/>
</dbReference>
<dbReference type="GO" id="GO:0016020">
    <property type="term" value="C:membrane"/>
    <property type="evidence" value="ECO:0007669"/>
    <property type="project" value="TreeGrafter"/>
</dbReference>
<gene>
    <name evidence="2" type="ORF">HYH03_012293</name>
</gene>
<organism evidence="2 3">
    <name type="scientific">Edaphochlamys debaryana</name>
    <dbReference type="NCBI Taxonomy" id="47281"/>
    <lineage>
        <taxon>Eukaryota</taxon>
        <taxon>Viridiplantae</taxon>
        <taxon>Chlorophyta</taxon>
        <taxon>core chlorophytes</taxon>
        <taxon>Chlorophyceae</taxon>
        <taxon>CS clade</taxon>
        <taxon>Chlamydomonadales</taxon>
        <taxon>Chlamydomonadales incertae sedis</taxon>
        <taxon>Edaphochlamys</taxon>
    </lineage>
</organism>
<dbReference type="EMBL" id="JAEHOE010000075">
    <property type="protein sequence ID" value="KAG2489273.1"/>
    <property type="molecule type" value="Genomic_DNA"/>
</dbReference>
<evidence type="ECO:0000313" key="2">
    <source>
        <dbReference type="EMBL" id="KAG2489273.1"/>
    </source>
</evidence>
<name>A0A835XS92_9CHLO</name>
<evidence type="ECO:0000256" key="1">
    <source>
        <dbReference type="SAM" id="MobiDB-lite"/>
    </source>
</evidence>
<dbReference type="Gene3D" id="1.10.1410.20">
    <property type="entry name" value="2'-5'-oligoadenylate synthetase 1, domain 2"/>
    <property type="match status" value="1"/>
</dbReference>
<dbReference type="OrthoDB" id="543305at2759"/>
<proteinExistence type="predicted"/>
<comment type="caution">
    <text evidence="2">The sequence shown here is derived from an EMBL/GenBank/DDBJ whole genome shotgun (WGS) entry which is preliminary data.</text>
</comment>
<sequence>MLGRSGLRPQQAVPGRPVPAPVTPRARGRGRSLVARVLGFAEAEGRYKKQPSRLVRRAYQQYAAKTSNFPESLLSPGAGQSTWSGSASERRVFADGFWENFTKQLSAEVVETEPAGKAVDRLYSLVQQLPGVKVSRAHKGGSYGRGTMVAGNFDVDLLIFVLELDGRALTLEDWLNDPRVGNELRRRVREALQARAPEWKAQISETGHYRYAMRLTLGEMEVKVDLLLLPDVAKGPNNWVRRQHDVLVKSVYGNPGGVRHSVLRGRADSWAFTEFVRGQDPNVRLAARALKAWRDGLDAGAVPNCGIGSVALEVLVLAAHQELQSQGPKGSDRVYQVRLFVEALRLLVAAVEGGRVVTVDAGDWGPPHSILRHRHCWVSEEGEDPVKIIHPIDPTCNVAHQRRDKPTAKWQAVAVEAKALLAEFEDGTLRDVLAMLTPAILLQRSLVQDVRERMLGPRAPGGDFMNDILFGL</sequence>
<evidence type="ECO:0000313" key="3">
    <source>
        <dbReference type="Proteomes" id="UP000612055"/>
    </source>
</evidence>
<dbReference type="InterPro" id="IPR043519">
    <property type="entry name" value="NT_sf"/>
</dbReference>
<dbReference type="GO" id="GO:0005654">
    <property type="term" value="C:nucleoplasm"/>
    <property type="evidence" value="ECO:0007669"/>
    <property type="project" value="TreeGrafter"/>
</dbReference>
<protein>
    <recommendedName>
        <fullName evidence="4">Polymerase nucleotidyl transferase domain-containing protein</fullName>
    </recommendedName>
</protein>
<reference evidence="2" key="1">
    <citation type="journal article" date="2020" name="bioRxiv">
        <title>Comparative genomics of Chlamydomonas.</title>
        <authorList>
            <person name="Craig R.J."/>
            <person name="Hasan A.R."/>
            <person name="Ness R.W."/>
            <person name="Keightley P.D."/>
        </authorList>
    </citation>
    <scope>NUCLEOTIDE SEQUENCE</scope>
    <source>
        <strain evidence="2">CCAP 11/70</strain>
    </source>
</reference>
<feature type="region of interest" description="Disordered" evidence="1">
    <location>
        <begin position="1"/>
        <end position="27"/>
    </location>
</feature>